<reference evidence="3" key="1">
    <citation type="journal article" date="2021" name="Microb. Physiol.">
        <title>Proteogenomic Insights into the Physiology of Marine, Sulfate-Reducing, Filamentous Desulfonema limicola and Desulfonema magnum.</title>
        <authorList>
            <person name="Schnaars V."/>
            <person name="Wohlbrand L."/>
            <person name="Scheve S."/>
            <person name="Hinrichs C."/>
            <person name="Reinhardt R."/>
            <person name="Rabus R."/>
        </authorList>
    </citation>
    <scope>NUCLEOTIDE SEQUENCE</scope>
    <source>
        <strain evidence="3">4be13</strain>
    </source>
</reference>
<dbReference type="Proteomes" id="UP000663722">
    <property type="component" value="Chromosome"/>
</dbReference>
<dbReference type="PANTHER" id="PTHR45128:SF1">
    <property type="entry name" value="S-ADENOSYLMETHIONINE-DEPENDENT METHYLTRANSFERASE RV2258C"/>
    <property type="match status" value="1"/>
</dbReference>
<feature type="domain" description="S-adenosylmethionine-dependent methyltransferase Rv2258c-like winged HTH" evidence="2">
    <location>
        <begin position="24"/>
        <end position="102"/>
    </location>
</feature>
<evidence type="ECO:0000313" key="3">
    <source>
        <dbReference type="EMBL" id="QTA85214.1"/>
    </source>
</evidence>
<name>A0A975GL26_9BACT</name>
<dbReference type="GO" id="GO:0008168">
    <property type="term" value="F:methyltransferase activity"/>
    <property type="evidence" value="ECO:0007669"/>
    <property type="project" value="UniProtKB-KW"/>
</dbReference>
<dbReference type="SUPFAM" id="SSF53335">
    <property type="entry name" value="S-adenosyl-L-methionine-dependent methyltransferases"/>
    <property type="match status" value="1"/>
</dbReference>
<dbReference type="InterPro" id="IPR053173">
    <property type="entry name" value="SAM-binding_MTase"/>
</dbReference>
<dbReference type="InterPro" id="IPR029063">
    <property type="entry name" value="SAM-dependent_MTases_sf"/>
</dbReference>
<feature type="domain" description="Methyltransferase" evidence="1">
    <location>
        <begin position="179"/>
        <end position="296"/>
    </location>
</feature>
<dbReference type="KEGG" id="dmm:dnm_012190"/>
<dbReference type="AlphaFoldDB" id="A0A975GL26"/>
<keyword evidence="3" id="KW-0808">Transferase</keyword>
<dbReference type="EMBL" id="CP061800">
    <property type="protein sequence ID" value="QTA85214.1"/>
    <property type="molecule type" value="Genomic_DNA"/>
</dbReference>
<evidence type="ECO:0000259" key="1">
    <source>
        <dbReference type="Pfam" id="PF13847"/>
    </source>
</evidence>
<dbReference type="InterPro" id="IPR048711">
    <property type="entry name" value="WHD_Rv2258c"/>
</dbReference>
<evidence type="ECO:0000313" key="4">
    <source>
        <dbReference type="Proteomes" id="UP000663722"/>
    </source>
</evidence>
<dbReference type="Pfam" id="PF13847">
    <property type="entry name" value="Methyltransf_31"/>
    <property type="match status" value="1"/>
</dbReference>
<organism evidence="3 4">
    <name type="scientific">Desulfonema magnum</name>
    <dbReference type="NCBI Taxonomy" id="45655"/>
    <lineage>
        <taxon>Bacteria</taxon>
        <taxon>Pseudomonadati</taxon>
        <taxon>Thermodesulfobacteriota</taxon>
        <taxon>Desulfobacteria</taxon>
        <taxon>Desulfobacterales</taxon>
        <taxon>Desulfococcaceae</taxon>
        <taxon>Desulfonema</taxon>
    </lineage>
</organism>
<keyword evidence="3" id="KW-0489">Methyltransferase</keyword>
<dbReference type="RefSeq" id="WP_207681356.1">
    <property type="nucleotide sequence ID" value="NZ_CP061800.1"/>
</dbReference>
<accession>A0A975GL26</accession>
<dbReference type="InterPro" id="IPR025714">
    <property type="entry name" value="Methyltranfer_dom"/>
</dbReference>
<dbReference type="GO" id="GO:0032259">
    <property type="term" value="P:methylation"/>
    <property type="evidence" value="ECO:0007669"/>
    <property type="project" value="UniProtKB-KW"/>
</dbReference>
<dbReference type="CDD" id="cd02440">
    <property type="entry name" value="AdoMet_MTases"/>
    <property type="match status" value="1"/>
</dbReference>
<keyword evidence="4" id="KW-1185">Reference proteome</keyword>
<gene>
    <name evidence="3" type="ORF">dnm_012190</name>
</gene>
<dbReference type="Gene3D" id="3.40.50.150">
    <property type="entry name" value="Vaccinia Virus protein VP39"/>
    <property type="match status" value="1"/>
</dbReference>
<protein>
    <submittedName>
        <fullName evidence="3">SAM-dependent methyltransferase</fullName>
    </submittedName>
</protein>
<dbReference type="PANTHER" id="PTHR45128">
    <property type="entry name" value="METHYLTRANSFERASE TYPE 11"/>
    <property type="match status" value="1"/>
</dbReference>
<proteinExistence type="predicted"/>
<sequence>MSETSAEKQDAFTQKMIDILNGGALNLAVGIGYRTGLFDIMETFDTAQTISVISEHSGLSARYIREWLGIMITGEIVEVIQEQESRENKYFLPKEHAAILTRSSGNSNLAVYAQEIPLLTLSAMEPVIHGFQTGDGVPYSCYPKFQAFMTELADAKHREVLVDKFLPTVDDGNLISRLNTGIRVCDLGCGEGVASLLMAEAFPKSTFVGMDISSEVIEIAKKEADYMGLKNIEFIVRDAAMLKNDPEFEGYFDYITAFDSIHDQTAPLPALQGIRHMLAPGGMFSMIDIAAKTDQAENKSHPMGPFLYTVSLMHCMPVGLANRGTGLGMMWGEEKAVEMLKEAGFEKVEVIEMEHDTFNLHYLCRKS</sequence>
<dbReference type="Pfam" id="PF21320">
    <property type="entry name" value="WHD_Rv2258c"/>
    <property type="match status" value="1"/>
</dbReference>
<evidence type="ECO:0000259" key="2">
    <source>
        <dbReference type="Pfam" id="PF21320"/>
    </source>
</evidence>